<reference evidence="2" key="1">
    <citation type="submission" date="2015-12" db="EMBL/GenBank/DDBJ databases">
        <authorList>
            <person name="Lauer A."/>
            <person name="Humrighouse B."/>
            <person name="Loparev V."/>
            <person name="Shewmaker P.L."/>
            <person name="Whitney A.M."/>
            <person name="McLaughlin R.W."/>
        </authorList>
    </citation>
    <scope>NUCLEOTIDE SEQUENCE [LARGE SCALE GENOMIC DNA]</scope>
    <source>
        <strain evidence="2">LMG 26678</strain>
    </source>
</reference>
<evidence type="ECO:0000313" key="2">
    <source>
        <dbReference type="Proteomes" id="UP000067523"/>
    </source>
</evidence>
<dbReference type="RefSeq" id="WP_208927075.1">
    <property type="nucleotide sequence ID" value="NZ_CP013655.1"/>
</dbReference>
<gene>
    <name evidence="1" type="ORF">ATZ35_09685</name>
</gene>
<dbReference type="EMBL" id="CP013655">
    <property type="protein sequence ID" value="ALS37413.1"/>
    <property type="molecule type" value="Genomic_DNA"/>
</dbReference>
<dbReference type="Gene3D" id="3.80.10.10">
    <property type="entry name" value="Ribonuclease Inhibitor"/>
    <property type="match status" value="1"/>
</dbReference>
<keyword evidence="2" id="KW-1185">Reference proteome</keyword>
<dbReference type="STRING" id="118060.ATZ35_09685"/>
<dbReference type="KEGG" id="erx:ATZ35_09685"/>
<sequence length="265" mass="29517">MKKSKMNLITGVFVLGVIISFGVFSQGTLANEKKIYVSDDWLRKSMVDQIEEPVENELPTAQQMSEIKEISGTDNGSIEGVQYAINAEKIQISGLGITDFRPISGMNNLKEYHAYSSLIQGDEEQVLNITPFGELQNLENLYFGYANIRDFSMLSELPKLKSIQAFGGINVNLPTVYVDKSTKKFVMEHPVKYSKQFDGKRTVSGSTDKQGVTVEPGIENNAVIINNLDESISKVYLSFEASSKDNDISNGFFASFSCEIPIVWY</sequence>
<accession>A0A0U2LWL2</accession>
<dbReference type="AlphaFoldDB" id="A0A0U2LWL2"/>
<dbReference type="Proteomes" id="UP000067523">
    <property type="component" value="Chromosome"/>
</dbReference>
<protein>
    <submittedName>
        <fullName evidence="1">Uncharacterized protein</fullName>
    </submittedName>
</protein>
<dbReference type="SUPFAM" id="SSF52058">
    <property type="entry name" value="L domain-like"/>
    <property type="match status" value="1"/>
</dbReference>
<organism evidence="1 2">
    <name type="scientific">Enterococcus rotai</name>
    <dbReference type="NCBI Taxonomy" id="118060"/>
    <lineage>
        <taxon>Bacteria</taxon>
        <taxon>Bacillati</taxon>
        <taxon>Bacillota</taxon>
        <taxon>Bacilli</taxon>
        <taxon>Lactobacillales</taxon>
        <taxon>Enterococcaceae</taxon>
        <taxon>Enterococcus</taxon>
    </lineage>
</organism>
<dbReference type="InterPro" id="IPR032675">
    <property type="entry name" value="LRR_dom_sf"/>
</dbReference>
<proteinExistence type="predicted"/>
<name>A0A0U2LWL2_9ENTE</name>
<evidence type="ECO:0000313" key="1">
    <source>
        <dbReference type="EMBL" id="ALS37413.1"/>
    </source>
</evidence>